<feature type="non-terminal residue" evidence="1">
    <location>
        <position position="94"/>
    </location>
</feature>
<organism evidence="1 2">
    <name type="scientific">Salix purpurea</name>
    <name type="common">Purple osier willow</name>
    <dbReference type="NCBI Taxonomy" id="77065"/>
    <lineage>
        <taxon>Eukaryota</taxon>
        <taxon>Viridiplantae</taxon>
        <taxon>Streptophyta</taxon>
        <taxon>Embryophyta</taxon>
        <taxon>Tracheophyta</taxon>
        <taxon>Spermatophyta</taxon>
        <taxon>Magnoliopsida</taxon>
        <taxon>eudicotyledons</taxon>
        <taxon>Gunneridae</taxon>
        <taxon>Pentapetalae</taxon>
        <taxon>rosids</taxon>
        <taxon>fabids</taxon>
        <taxon>Malpighiales</taxon>
        <taxon>Salicaceae</taxon>
        <taxon>Saliceae</taxon>
        <taxon>Salix</taxon>
    </lineage>
</organism>
<dbReference type="Proteomes" id="UP001151532">
    <property type="component" value="Chromosome 5"/>
</dbReference>
<evidence type="ECO:0000313" key="2">
    <source>
        <dbReference type="Proteomes" id="UP001151532"/>
    </source>
</evidence>
<name>A0A9Q0WXM5_SALPP</name>
<accession>A0A9Q0WXM5</accession>
<reference evidence="1" key="1">
    <citation type="submission" date="2022-11" db="EMBL/GenBank/DDBJ databases">
        <authorList>
            <person name="Hyden B.L."/>
            <person name="Feng K."/>
            <person name="Yates T."/>
            <person name="Jawdy S."/>
            <person name="Smart L.B."/>
            <person name="Muchero W."/>
        </authorList>
    </citation>
    <scope>NUCLEOTIDE SEQUENCE</scope>
    <source>
        <tissue evidence="1">Shoot tip</tissue>
    </source>
</reference>
<dbReference type="AlphaFoldDB" id="A0A9Q0WXM5"/>
<proteinExistence type="predicted"/>
<protein>
    <submittedName>
        <fullName evidence="1">Uncharacterized protein</fullName>
    </submittedName>
</protein>
<evidence type="ECO:0000313" key="1">
    <source>
        <dbReference type="EMBL" id="KAJ6775366.1"/>
    </source>
</evidence>
<gene>
    <name evidence="1" type="ORF">OIU79_018522</name>
</gene>
<dbReference type="EMBL" id="JAPFFK010000002">
    <property type="protein sequence ID" value="KAJ6775366.1"/>
    <property type="molecule type" value="Genomic_DNA"/>
</dbReference>
<dbReference type="OrthoDB" id="765227at2759"/>
<comment type="caution">
    <text evidence="1">The sequence shown here is derived from an EMBL/GenBank/DDBJ whole genome shotgun (WGS) entry which is preliminary data.</text>
</comment>
<keyword evidence="2" id="KW-1185">Reference proteome</keyword>
<reference evidence="1" key="2">
    <citation type="journal article" date="2023" name="Int. J. Mol. Sci.">
        <title>De Novo Assembly and Annotation of 11 Diverse Shrub Willow (Salix) Genomes Reveals Novel Gene Organization in Sex-Linked Regions.</title>
        <authorList>
            <person name="Hyden B."/>
            <person name="Feng K."/>
            <person name="Yates T.B."/>
            <person name="Jawdy S."/>
            <person name="Cereghino C."/>
            <person name="Smart L.B."/>
            <person name="Muchero W."/>
        </authorList>
    </citation>
    <scope>NUCLEOTIDE SEQUENCE</scope>
    <source>
        <tissue evidence="1">Shoot tip</tissue>
    </source>
</reference>
<sequence length="94" mass="10157">MGSNLIKKDRNLSGNGVSLGLVHGNEGFDDDKWGFEGADRKSDVEIGISKAGEMRTENGLVSNVYGSNSSWNPLSVDLNGWTSHVNGDNSSRDW</sequence>